<comment type="function">
    <text evidence="6">Component of the tartrate utilization system and may allow entry of tartrate and tartrate dehydrogenase.</text>
</comment>
<feature type="transmembrane region" description="Helical" evidence="8">
    <location>
        <begin position="275"/>
        <end position="296"/>
    </location>
</feature>
<name>A0A845SYA7_9GAMM</name>
<evidence type="ECO:0000256" key="8">
    <source>
        <dbReference type="SAM" id="Phobius"/>
    </source>
</evidence>
<dbReference type="Gene3D" id="1.20.1250.20">
    <property type="entry name" value="MFS general substrate transporter like domains"/>
    <property type="match status" value="2"/>
</dbReference>
<proteinExistence type="predicted"/>
<keyword evidence="11" id="KW-1185">Reference proteome</keyword>
<dbReference type="GO" id="GO:0016020">
    <property type="term" value="C:membrane"/>
    <property type="evidence" value="ECO:0007669"/>
    <property type="project" value="UniProtKB-SubCell"/>
</dbReference>
<sequence length="436" mass="47549">MNQNIEQMTLKKITWRIVPFVMIVYFIGFFDRINIGFAALTMNQELGFSDSVFGLGAGLFFLGYFITDVPSNIILQKVGPRIWLARILITWAIITACMIHVETVRGFYILRFLLGVAEAGSFSGIILYLSTWFPIKRRAQVIAFFMAAAPISAMLGSPLAGAILSTNGALGLKGWQLMFLLCTIAAGLMGIFTFFYVNDRPEKNRWLTEKETKWLIDTLASEKQKNTGTVKTSIWKGLTDIRVLTLAIVYFGTSAGLYSLNIWSPQFIKSFGLSTMQIGFANAIPSALAAISMILWAKHSDKTKERTWHVVGACLFACIGFFLAGSAHALPLAIVALIMANIGISSCKPPLWSIPSLFLSGPAAAAGLAAINSIGNLGGFAGPALIGWLKESTGNFSTALYCVAGMLVVSALLTLLIEFRRRQQESKAALIPNKIK</sequence>
<feature type="transmembrane region" description="Helical" evidence="8">
    <location>
        <begin position="141"/>
        <end position="163"/>
    </location>
</feature>
<evidence type="ECO:0000256" key="1">
    <source>
        <dbReference type="ARBA" id="ARBA00004141"/>
    </source>
</evidence>
<dbReference type="AlphaFoldDB" id="A0A845SYA7"/>
<dbReference type="EMBL" id="WUBS01000023">
    <property type="protein sequence ID" value="NDL65825.1"/>
    <property type="molecule type" value="Genomic_DNA"/>
</dbReference>
<dbReference type="CDD" id="cd17319">
    <property type="entry name" value="MFS_ExuT_GudP_like"/>
    <property type="match status" value="1"/>
</dbReference>
<feature type="transmembrane region" description="Helical" evidence="8">
    <location>
        <begin position="175"/>
        <end position="197"/>
    </location>
</feature>
<evidence type="ECO:0000313" key="11">
    <source>
        <dbReference type="Proteomes" id="UP000461443"/>
    </source>
</evidence>
<feature type="domain" description="Major facilitator superfamily (MFS) profile" evidence="9">
    <location>
        <begin position="17"/>
        <end position="422"/>
    </location>
</feature>
<feature type="transmembrane region" description="Helical" evidence="8">
    <location>
        <begin position="20"/>
        <end position="40"/>
    </location>
</feature>
<evidence type="ECO:0000256" key="4">
    <source>
        <dbReference type="ARBA" id="ARBA00022989"/>
    </source>
</evidence>
<comment type="subcellular location">
    <subcellularLocation>
        <location evidence="1">Membrane</location>
        <topology evidence="1">Multi-pass membrane protein</topology>
    </subcellularLocation>
</comment>
<evidence type="ECO:0000256" key="7">
    <source>
        <dbReference type="ARBA" id="ARBA00074139"/>
    </source>
</evidence>
<dbReference type="FunFam" id="1.20.1250.20:FF:000126">
    <property type="entry name" value="MFS transporter permease"/>
    <property type="match status" value="1"/>
</dbReference>
<reference evidence="10 11" key="1">
    <citation type="submission" date="2019-12" db="EMBL/GenBank/DDBJ databases">
        <authorList>
            <person name="Lee S.D."/>
        </authorList>
    </citation>
    <scope>NUCLEOTIDE SEQUENCE [LARGE SCALE GENOMIC DNA]</scope>
    <source>
        <strain evidence="10 11">SAP-6</strain>
    </source>
</reference>
<keyword evidence="5 8" id="KW-0472">Membrane</keyword>
<feature type="transmembrane region" description="Helical" evidence="8">
    <location>
        <begin position="243"/>
        <end position="263"/>
    </location>
</feature>
<dbReference type="RefSeq" id="WP_162368538.1">
    <property type="nucleotide sequence ID" value="NZ_WUBS01000023.1"/>
</dbReference>
<feature type="transmembrane region" description="Helical" evidence="8">
    <location>
        <begin position="83"/>
        <end position="101"/>
    </location>
</feature>
<keyword evidence="2" id="KW-0813">Transport</keyword>
<dbReference type="InterPro" id="IPR011701">
    <property type="entry name" value="MFS"/>
</dbReference>
<dbReference type="Pfam" id="PF07690">
    <property type="entry name" value="MFS_1"/>
    <property type="match status" value="1"/>
</dbReference>
<evidence type="ECO:0000256" key="5">
    <source>
        <dbReference type="ARBA" id="ARBA00023136"/>
    </source>
</evidence>
<comment type="caution">
    <text evidence="10">The sequence shown here is derived from an EMBL/GenBank/DDBJ whole genome shotgun (WGS) entry which is preliminary data.</text>
</comment>
<dbReference type="FunFam" id="1.20.1250.20:FF:000018">
    <property type="entry name" value="MFS transporter permease"/>
    <property type="match status" value="1"/>
</dbReference>
<evidence type="ECO:0000256" key="3">
    <source>
        <dbReference type="ARBA" id="ARBA00022692"/>
    </source>
</evidence>
<dbReference type="InterPro" id="IPR020846">
    <property type="entry name" value="MFS_dom"/>
</dbReference>
<feature type="transmembrane region" description="Helical" evidence="8">
    <location>
        <begin position="398"/>
        <end position="417"/>
    </location>
</feature>
<dbReference type="PANTHER" id="PTHR43791:SF36">
    <property type="entry name" value="TRANSPORTER, PUTATIVE (AFU_ORTHOLOGUE AFUA_6G08340)-RELATED"/>
    <property type="match status" value="1"/>
</dbReference>
<evidence type="ECO:0000313" key="10">
    <source>
        <dbReference type="EMBL" id="NDL65825.1"/>
    </source>
</evidence>
<gene>
    <name evidence="10" type="ORF">GRH90_24120</name>
</gene>
<dbReference type="InterPro" id="IPR036259">
    <property type="entry name" value="MFS_trans_sf"/>
</dbReference>
<accession>A0A845SYA7</accession>
<feature type="transmembrane region" description="Helical" evidence="8">
    <location>
        <begin position="107"/>
        <end position="129"/>
    </location>
</feature>
<feature type="transmembrane region" description="Helical" evidence="8">
    <location>
        <begin position="52"/>
        <end position="71"/>
    </location>
</feature>
<dbReference type="SUPFAM" id="SSF103473">
    <property type="entry name" value="MFS general substrate transporter"/>
    <property type="match status" value="1"/>
</dbReference>
<dbReference type="PANTHER" id="PTHR43791">
    <property type="entry name" value="PERMEASE-RELATED"/>
    <property type="match status" value="1"/>
</dbReference>
<protein>
    <recommendedName>
        <fullName evidence="7">Putative tartrate transporter</fullName>
    </recommendedName>
</protein>
<evidence type="ECO:0000256" key="6">
    <source>
        <dbReference type="ARBA" id="ARBA00058119"/>
    </source>
</evidence>
<keyword evidence="4 8" id="KW-1133">Transmembrane helix</keyword>
<feature type="transmembrane region" description="Helical" evidence="8">
    <location>
        <begin position="308"/>
        <end position="326"/>
    </location>
</feature>
<organism evidence="10 11">
    <name type="scientific">Acerihabitans arboris</name>
    <dbReference type="NCBI Taxonomy" id="2691583"/>
    <lineage>
        <taxon>Bacteria</taxon>
        <taxon>Pseudomonadati</taxon>
        <taxon>Pseudomonadota</taxon>
        <taxon>Gammaproteobacteria</taxon>
        <taxon>Enterobacterales</taxon>
        <taxon>Pectobacteriaceae</taxon>
        <taxon>Acerihabitans</taxon>
    </lineage>
</organism>
<dbReference type="GO" id="GO:0022857">
    <property type="term" value="F:transmembrane transporter activity"/>
    <property type="evidence" value="ECO:0007669"/>
    <property type="project" value="InterPro"/>
</dbReference>
<dbReference type="Proteomes" id="UP000461443">
    <property type="component" value="Unassembled WGS sequence"/>
</dbReference>
<evidence type="ECO:0000256" key="2">
    <source>
        <dbReference type="ARBA" id="ARBA00022448"/>
    </source>
</evidence>
<keyword evidence="3 8" id="KW-0812">Transmembrane</keyword>
<evidence type="ECO:0000259" key="9">
    <source>
        <dbReference type="PROSITE" id="PS50850"/>
    </source>
</evidence>
<reference evidence="10 11" key="2">
    <citation type="submission" date="2020-02" db="EMBL/GenBank/DDBJ databases">
        <title>The new genus of Enterobacteriales.</title>
        <authorList>
            <person name="Kim I.S."/>
        </authorList>
    </citation>
    <scope>NUCLEOTIDE SEQUENCE [LARGE SCALE GENOMIC DNA]</scope>
    <source>
        <strain evidence="10 11">SAP-6</strain>
    </source>
</reference>
<dbReference type="PROSITE" id="PS50850">
    <property type="entry name" value="MFS"/>
    <property type="match status" value="1"/>
</dbReference>